<keyword evidence="3" id="KW-1185">Reference proteome</keyword>
<evidence type="ECO:0000256" key="1">
    <source>
        <dbReference type="SAM" id="MobiDB-lite"/>
    </source>
</evidence>
<accession>A0A3L6TBK9</accession>
<dbReference type="InterPro" id="IPR036875">
    <property type="entry name" value="Znf_CCHC_sf"/>
</dbReference>
<dbReference type="AlphaFoldDB" id="A0A3L6TBK9"/>
<feature type="region of interest" description="Disordered" evidence="1">
    <location>
        <begin position="61"/>
        <end position="83"/>
    </location>
</feature>
<dbReference type="PANTHER" id="PTHR33170">
    <property type="entry name" value="DUF4283 DOMAIN-CONTAINING PROTEIN-RELATED"/>
    <property type="match status" value="1"/>
</dbReference>
<feature type="compositionally biased region" description="Basic and acidic residues" evidence="1">
    <location>
        <begin position="287"/>
        <end position="296"/>
    </location>
</feature>
<reference evidence="3" key="1">
    <citation type="journal article" date="2019" name="Nat. Commun.">
        <title>The genome of broomcorn millet.</title>
        <authorList>
            <person name="Zou C."/>
            <person name="Miki D."/>
            <person name="Li D."/>
            <person name="Tang Q."/>
            <person name="Xiao L."/>
            <person name="Rajput S."/>
            <person name="Deng P."/>
            <person name="Jia W."/>
            <person name="Huang R."/>
            <person name="Zhang M."/>
            <person name="Sun Y."/>
            <person name="Hu J."/>
            <person name="Fu X."/>
            <person name="Schnable P.S."/>
            <person name="Li F."/>
            <person name="Zhang H."/>
            <person name="Feng B."/>
            <person name="Zhu X."/>
            <person name="Liu R."/>
            <person name="Schnable J.C."/>
            <person name="Zhu J.-K."/>
            <person name="Zhang H."/>
        </authorList>
    </citation>
    <scope>NUCLEOTIDE SEQUENCE [LARGE SCALE GENOMIC DNA]</scope>
</reference>
<proteinExistence type="predicted"/>
<sequence length="577" mass="62216">MSYGSTGGVDTCGKAAAGAAINGDEGGRLRRRHSAAVLLSSPDLLHGLRPENSGSRFWALRDDESSDEEASREDGDSYVSGESITDSEFMRDAVLAGYSVDEIRQAEALSTNAVSPSFGSVSCDADQVKHRRSLAQRIVDAVAERRPPAVKPWKGPLPKRRISPKLSLGDILVRDCRSKPGGNSSTETVVTDIGRSSFGWSGDGSPSAGEVTAANQGEQQFRQARATSRRGGPSSWPVVGLNPAHKTLRSSCRFNFADGLGRLFRNGGIPRDRSIYSPTSNNNTSAEFERRSREGSDPLDNTMFRGYGGGAGRGRRGGRDALHGRQRELLGGGGGGFDTGGGRSWGGSRAGFAPRRGRQGGDQFEQPGQFSGQPQGWRNRQMGWQEKKPMAPGGSGTAGKDTTDFEKGQHKSGSVGNTDSDRVMKEADGREEDIGLDQLTGTKCSRCTKRGHVAARCSAELYCVICDGQDHVNHKCPVLKQARPVAHAVGYAVHGLGFYHIPHSPLPRAKKESRSALITVVGGVLSKDQVITQLQRVFPGRWNWELAEHDENMFITKFPSKGDLQRADLTRRDLGRI</sequence>
<dbReference type="STRING" id="4540.A0A3L6TBK9"/>
<protein>
    <recommendedName>
        <fullName evidence="4">CCHC-type domain-containing protein</fullName>
    </recommendedName>
</protein>
<evidence type="ECO:0000313" key="3">
    <source>
        <dbReference type="Proteomes" id="UP000275267"/>
    </source>
</evidence>
<feature type="compositionally biased region" description="Polar residues" evidence="1">
    <location>
        <begin position="276"/>
        <end position="286"/>
    </location>
</feature>
<feature type="region of interest" description="Disordered" evidence="1">
    <location>
        <begin position="270"/>
        <end position="423"/>
    </location>
</feature>
<dbReference type="GO" id="GO:0003676">
    <property type="term" value="F:nucleic acid binding"/>
    <property type="evidence" value="ECO:0007669"/>
    <property type="project" value="InterPro"/>
</dbReference>
<dbReference type="OrthoDB" id="722012at2759"/>
<dbReference type="EMBL" id="PQIB02000002">
    <property type="protein sequence ID" value="RLN34226.1"/>
    <property type="molecule type" value="Genomic_DNA"/>
</dbReference>
<feature type="compositionally biased region" description="Polar residues" evidence="1">
    <location>
        <begin position="366"/>
        <end position="378"/>
    </location>
</feature>
<feature type="compositionally biased region" description="Basic and acidic residues" evidence="1">
    <location>
        <begin position="317"/>
        <end position="328"/>
    </location>
</feature>
<name>A0A3L6TBK9_PANMI</name>
<comment type="caution">
    <text evidence="2">The sequence shown here is derived from an EMBL/GenBank/DDBJ whole genome shotgun (WGS) entry which is preliminary data.</text>
</comment>
<evidence type="ECO:0000313" key="2">
    <source>
        <dbReference type="EMBL" id="RLN34226.1"/>
    </source>
</evidence>
<dbReference type="SUPFAM" id="SSF57756">
    <property type="entry name" value="Retrovirus zinc finger-like domains"/>
    <property type="match status" value="1"/>
</dbReference>
<feature type="compositionally biased region" description="Gly residues" evidence="1">
    <location>
        <begin position="330"/>
        <end position="349"/>
    </location>
</feature>
<dbReference type="Gene3D" id="4.10.60.10">
    <property type="entry name" value="Zinc finger, CCHC-type"/>
    <property type="match status" value="1"/>
</dbReference>
<dbReference type="GO" id="GO:0008270">
    <property type="term" value="F:zinc ion binding"/>
    <property type="evidence" value="ECO:0007669"/>
    <property type="project" value="InterPro"/>
</dbReference>
<feature type="region of interest" description="Disordered" evidence="1">
    <location>
        <begin position="195"/>
        <end position="239"/>
    </location>
</feature>
<gene>
    <name evidence="2" type="ORF">C2845_PM03G30090</name>
</gene>
<evidence type="ECO:0008006" key="4">
    <source>
        <dbReference type="Google" id="ProtNLM"/>
    </source>
</evidence>
<feature type="compositionally biased region" description="Polar residues" evidence="1">
    <location>
        <begin position="213"/>
        <end position="226"/>
    </location>
</feature>
<dbReference type="Proteomes" id="UP000275267">
    <property type="component" value="Unassembled WGS sequence"/>
</dbReference>
<dbReference type="PANTHER" id="PTHR33170:SF40">
    <property type="entry name" value="OS04G0557100 PROTEIN"/>
    <property type="match status" value="1"/>
</dbReference>
<organism evidence="2 3">
    <name type="scientific">Panicum miliaceum</name>
    <name type="common">Proso millet</name>
    <name type="synonym">Broomcorn millet</name>
    <dbReference type="NCBI Taxonomy" id="4540"/>
    <lineage>
        <taxon>Eukaryota</taxon>
        <taxon>Viridiplantae</taxon>
        <taxon>Streptophyta</taxon>
        <taxon>Embryophyta</taxon>
        <taxon>Tracheophyta</taxon>
        <taxon>Spermatophyta</taxon>
        <taxon>Magnoliopsida</taxon>
        <taxon>Liliopsida</taxon>
        <taxon>Poales</taxon>
        <taxon>Poaceae</taxon>
        <taxon>PACMAD clade</taxon>
        <taxon>Panicoideae</taxon>
        <taxon>Panicodae</taxon>
        <taxon>Paniceae</taxon>
        <taxon>Panicinae</taxon>
        <taxon>Panicum</taxon>
        <taxon>Panicum sect. Panicum</taxon>
    </lineage>
</organism>